<dbReference type="PANTHER" id="PTHR40038">
    <property type="entry name" value="MEMBRANE-ASSOCIATED PROTEIN TCAA"/>
    <property type="match status" value="1"/>
</dbReference>
<gene>
    <name evidence="4" type="ORF">H9630_01275</name>
</gene>
<organism evidence="4 5">
    <name type="scientific">Planococcus wigleyi</name>
    <dbReference type="NCBI Taxonomy" id="2762216"/>
    <lineage>
        <taxon>Bacteria</taxon>
        <taxon>Bacillati</taxon>
        <taxon>Bacillota</taxon>
        <taxon>Bacilli</taxon>
        <taxon>Bacillales</taxon>
        <taxon>Caryophanaceae</taxon>
        <taxon>Planococcus</taxon>
    </lineage>
</organism>
<dbReference type="EMBL" id="JACSPU010000001">
    <property type="protein sequence ID" value="MBD8013431.1"/>
    <property type="molecule type" value="Genomic_DNA"/>
</dbReference>
<evidence type="ECO:0000256" key="1">
    <source>
        <dbReference type="SAM" id="Phobius"/>
    </source>
</evidence>
<dbReference type="PANTHER" id="PTHR40038:SF1">
    <property type="entry name" value="MEMBRANE-ASSOCIATED PROTEIN TCAA"/>
    <property type="match status" value="1"/>
</dbReference>
<keyword evidence="1" id="KW-1133">Transmembrane helix</keyword>
<dbReference type="InterPro" id="IPR054528">
    <property type="entry name" value="TcaA_5th"/>
</dbReference>
<evidence type="ECO:0000259" key="2">
    <source>
        <dbReference type="Pfam" id="PF22819"/>
    </source>
</evidence>
<keyword evidence="1" id="KW-0472">Membrane</keyword>
<reference evidence="4 5" key="1">
    <citation type="submission" date="2020-08" db="EMBL/GenBank/DDBJ databases">
        <title>A Genomic Blueprint of the Chicken Gut Microbiome.</title>
        <authorList>
            <person name="Gilroy R."/>
            <person name="Ravi A."/>
            <person name="Getino M."/>
            <person name="Pursley I."/>
            <person name="Horton D.L."/>
            <person name="Alikhan N.-F."/>
            <person name="Baker D."/>
            <person name="Gharbi K."/>
            <person name="Hall N."/>
            <person name="Watson M."/>
            <person name="Adriaenssens E.M."/>
            <person name="Foster-Nyarko E."/>
            <person name="Jarju S."/>
            <person name="Secka A."/>
            <person name="Antonio M."/>
            <person name="Oren A."/>
            <person name="Chaudhuri R."/>
            <person name="La Ragione R.M."/>
            <person name="Hildebrand F."/>
            <person name="Pallen M.J."/>
        </authorList>
    </citation>
    <scope>NUCLEOTIDE SEQUENCE [LARGE SCALE GENOMIC DNA]</scope>
    <source>
        <strain evidence="4 5">Sa1BUA13</strain>
    </source>
</reference>
<dbReference type="InterPro" id="IPR054530">
    <property type="entry name" value="TcaA_4th"/>
</dbReference>
<evidence type="ECO:0008006" key="6">
    <source>
        <dbReference type="Google" id="ProtNLM"/>
    </source>
</evidence>
<proteinExistence type="predicted"/>
<feature type="transmembrane region" description="Helical" evidence="1">
    <location>
        <begin position="51"/>
        <end position="70"/>
    </location>
</feature>
<evidence type="ECO:0000313" key="4">
    <source>
        <dbReference type="EMBL" id="MBD8013431.1"/>
    </source>
</evidence>
<accession>A0ABR8W9K2</accession>
<feature type="domain" description="TcaA 4th" evidence="3">
    <location>
        <begin position="247"/>
        <end position="296"/>
    </location>
</feature>
<dbReference type="Pfam" id="PF22819">
    <property type="entry name" value="TcaA_5th"/>
    <property type="match status" value="1"/>
</dbReference>
<evidence type="ECO:0000313" key="5">
    <source>
        <dbReference type="Proteomes" id="UP000658980"/>
    </source>
</evidence>
<dbReference type="Proteomes" id="UP000658980">
    <property type="component" value="Unassembled WGS sequence"/>
</dbReference>
<sequence length="453" mass="50303">MKQFCHECGNPMEADQVFCAECGAPKAVPNTEAQTPIVQKPKKPWSFKKKLAFLLVGILAIALVGGHYTIQAKTSPDSKISNFLTALESGDAEAVLKEITISEDINKDEKVYVSYLKSLDYGVLQSNITEAAAGIKKDGITRVITDDNGHQVFKLKQEKYLSLYPVISIEAVPVNVELATDLPNGEYSIAGKTFDLAKGKQVMGAFLPGVYPAAVSADGVYKSTAEFEQEISGNEDMAIELQKKQLMVTLSSNEPEALVFINGKTTKKKVKELAEIGPLFEGEKLSVHAELKDKKSELLEVVGGDQVNLSIGEEAVVAIEEGETEDSVYFDKENITEFIWNFRSAYEAALNAKDYSQVASYLKPGSSALKEIDEFIGDLGNQYFLYEFYTDDVLDYKVEGNKAYVNTYEEFDFTNHLYDTVNYKRYKVYEIVIGTDGTYEIESITIEDTKRTN</sequence>
<protein>
    <recommendedName>
        <fullName evidence="6">Membrane-associated protein</fullName>
    </recommendedName>
</protein>
<keyword evidence="5" id="KW-1185">Reference proteome</keyword>
<keyword evidence="1" id="KW-0812">Transmembrane</keyword>
<dbReference type="Pfam" id="PF22820">
    <property type="entry name" value="TcaA_3rd_4th"/>
    <property type="match status" value="1"/>
</dbReference>
<name>A0ABR8W9K2_9BACL</name>
<dbReference type="RefSeq" id="WP_191713682.1">
    <property type="nucleotide sequence ID" value="NZ_JACSPU010000001.1"/>
</dbReference>
<feature type="domain" description="TcaA protein NTF2-like" evidence="2">
    <location>
        <begin position="332"/>
        <end position="444"/>
    </location>
</feature>
<comment type="caution">
    <text evidence="4">The sequence shown here is derived from an EMBL/GenBank/DDBJ whole genome shotgun (WGS) entry which is preliminary data.</text>
</comment>
<evidence type="ECO:0000259" key="3">
    <source>
        <dbReference type="Pfam" id="PF22820"/>
    </source>
</evidence>